<dbReference type="InterPro" id="IPR032675">
    <property type="entry name" value="LRR_dom_sf"/>
</dbReference>
<feature type="domain" description="F-box" evidence="1">
    <location>
        <begin position="638"/>
        <end position="685"/>
    </location>
</feature>
<dbReference type="Pfam" id="PF12146">
    <property type="entry name" value="Hydrolase_4"/>
    <property type="match status" value="1"/>
</dbReference>
<dbReference type="SUPFAM" id="SSF53474">
    <property type="entry name" value="alpha/beta-Hydrolases"/>
    <property type="match status" value="1"/>
</dbReference>
<dbReference type="PANTHER" id="PTHR11614">
    <property type="entry name" value="PHOSPHOLIPASE-RELATED"/>
    <property type="match status" value="1"/>
</dbReference>
<dbReference type="Proteomes" id="UP000663865">
    <property type="component" value="Unassembled WGS sequence"/>
</dbReference>
<accession>A0A818E496</accession>
<evidence type="ECO:0000313" key="2">
    <source>
        <dbReference type="EMBL" id="CAF3455120.1"/>
    </source>
</evidence>
<dbReference type="InterPro" id="IPR051044">
    <property type="entry name" value="MAG_DAG_Lipase"/>
</dbReference>
<dbReference type="InterPro" id="IPR029058">
    <property type="entry name" value="AB_hydrolase_fold"/>
</dbReference>
<dbReference type="InterPro" id="IPR036034">
    <property type="entry name" value="PDZ_sf"/>
</dbReference>
<comment type="caution">
    <text evidence="2">The sequence shown here is derived from an EMBL/GenBank/DDBJ whole genome shotgun (WGS) entry which is preliminary data.</text>
</comment>
<proteinExistence type="predicted"/>
<reference evidence="2" key="1">
    <citation type="submission" date="2021-02" db="EMBL/GenBank/DDBJ databases">
        <authorList>
            <person name="Nowell W R."/>
        </authorList>
    </citation>
    <scope>NUCLEOTIDE SEQUENCE</scope>
</reference>
<dbReference type="Gene3D" id="3.80.10.10">
    <property type="entry name" value="Ribonuclease Inhibitor"/>
    <property type="match status" value="1"/>
</dbReference>
<sequence length="947" mass="109295">MAQISTVEYETTIFTLPPDNIGPNKATLLHARTKNNNSNFYKAILYIHGFIDYYFHDHVCMRFLEKGYDFYALDLRKCGRSIISPEHDQYKHYCNDLREYDEEITLAIEHITKEAKTQNRKILLFGHSTGGLIATLYASSGSRNADIDAVILNSPYLSIVESTAIESALLTVLRKLKISQDVDAGWYGRSVHVSDRGEWNFDLNKIPIDTVRLHGSFFSAVHRIHQDLIKGRIKMKCPVLLMCSNRSMHAEKQWRDEYGEADIVVNVKAMRCAATMISSQVTIYEIENAKHDIFLSKQSVREKAFDLMFRWLRHLEEDCHKRADIKAHSAGSTISIDDFGSCVKYRNNRDEIKSMSGYGEEPPKILRNWMQKHYGYVAVDASVNLTYTNDDIRLCTIQRTIPQQTIGVVFHYFAPQRFHYITLTEDSPPSLTRRAGLKSFDRIIFLNGVNIENDTCDDMLFRFDTARHLPIQMLVCSPATYEHYKTNKKQFHLDLPSIQHVKPVFATSTSDFDADTTSVSIDNESFYAVRWENSNIVSTVSQSAVFKSPQYTHLNDICCIKTAGQYKKGQIILKGSRHDCEKLKTPYFASKIGNVFGTFSKFFIRKTPNGSHVTNLQSDTIQTDLTIHHTNDNNTSTRTTLEELPNELFYCIFTFIDIQHLYKAFGELNSRLNHNIQSYKNFSLIFDDKVDLLLMNSYAPYVTRLIIPTSIHCDFKQFPNLHELILCTENSQQFAQIQPNVIPNLTRLSFLLGSKFTLPQELTWDIFSNQFPSLRHVSFGCINVSLRDSWTTSPSLQFVSILSCKPMCIPAILTACPNLQHLQVNILYNDHNDLITSSSPLNHPLRRLTLWSDYPELTFDAIDNILTYTLNIESFYLQTIYSMSLIDLAHDLVRRLHYLSRFDCYIREKLTKNDRINNLTYLHQIHPCFHRVQSIEENDKFRVLATK</sequence>
<organism evidence="2 3">
    <name type="scientific">Rotaria socialis</name>
    <dbReference type="NCBI Taxonomy" id="392032"/>
    <lineage>
        <taxon>Eukaryota</taxon>
        <taxon>Metazoa</taxon>
        <taxon>Spiralia</taxon>
        <taxon>Gnathifera</taxon>
        <taxon>Rotifera</taxon>
        <taxon>Eurotatoria</taxon>
        <taxon>Bdelloidea</taxon>
        <taxon>Philodinida</taxon>
        <taxon>Philodinidae</taxon>
        <taxon>Rotaria</taxon>
    </lineage>
</organism>
<dbReference type="SUPFAM" id="SSF50156">
    <property type="entry name" value="PDZ domain-like"/>
    <property type="match status" value="1"/>
</dbReference>
<evidence type="ECO:0000313" key="3">
    <source>
        <dbReference type="Proteomes" id="UP000663865"/>
    </source>
</evidence>
<dbReference type="AlphaFoldDB" id="A0A818E496"/>
<gene>
    <name evidence="2" type="ORF">KIK155_LOCUS12671</name>
</gene>
<dbReference type="EMBL" id="CAJNYV010002100">
    <property type="protein sequence ID" value="CAF3455120.1"/>
    <property type="molecule type" value="Genomic_DNA"/>
</dbReference>
<dbReference type="Gene3D" id="3.40.50.1820">
    <property type="entry name" value="alpha/beta hydrolase"/>
    <property type="match status" value="1"/>
</dbReference>
<dbReference type="InterPro" id="IPR001810">
    <property type="entry name" value="F-box_dom"/>
</dbReference>
<dbReference type="InterPro" id="IPR022742">
    <property type="entry name" value="Hydrolase_4"/>
</dbReference>
<dbReference type="PROSITE" id="PS50181">
    <property type="entry name" value="FBOX"/>
    <property type="match status" value="1"/>
</dbReference>
<evidence type="ECO:0000259" key="1">
    <source>
        <dbReference type="PROSITE" id="PS50181"/>
    </source>
</evidence>
<name>A0A818E496_9BILA</name>
<protein>
    <recommendedName>
        <fullName evidence="1">F-box domain-containing protein</fullName>
    </recommendedName>
</protein>
<dbReference type="Gene3D" id="2.30.42.10">
    <property type="match status" value="1"/>
</dbReference>